<dbReference type="PANTHER" id="PTHR35789:SF1">
    <property type="entry name" value="SPORE GERMINATION PROTEIN B3"/>
    <property type="match status" value="1"/>
</dbReference>
<evidence type="ECO:0000313" key="12">
    <source>
        <dbReference type="Proteomes" id="UP000029507"/>
    </source>
</evidence>
<dbReference type="GO" id="GO:0016020">
    <property type="term" value="C:membrane"/>
    <property type="evidence" value="ECO:0007669"/>
    <property type="project" value="UniProtKB-SubCell"/>
</dbReference>
<dbReference type="InterPro" id="IPR008844">
    <property type="entry name" value="Spore_GerAC-like"/>
</dbReference>
<dbReference type="Pfam" id="PF25198">
    <property type="entry name" value="Spore_GerAC_N"/>
    <property type="match status" value="1"/>
</dbReference>
<dbReference type="PROSITE" id="PS51257">
    <property type="entry name" value="PROKAR_LIPOPROTEIN"/>
    <property type="match status" value="1"/>
</dbReference>
<dbReference type="Gene3D" id="3.30.300.210">
    <property type="entry name" value="Nutrient germinant receptor protein C, domain 3"/>
    <property type="match status" value="1"/>
</dbReference>
<evidence type="ECO:0000256" key="7">
    <source>
        <dbReference type="ARBA" id="ARBA00023288"/>
    </source>
</evidence>
<dbReference type="HOGENOM" id="CLU_051140_0_1_9"/>
<evidence type="ECO:0000256" key="3">
    <source>
        <dbReference type="ARBA" id="ARBA00022544"/>
    </source>
</evidence>
<dbReference type="Proteomes" id="UP000029507">
    <property type="component" value="Chromosome"/>
</dbReference>
<dbReference type="InterPro" id="IPR057336">
    <property type="entry name" value="GerAC_N"/>
</dbReference>
<comment type="similarity">
    <text evidence="2">Belongs to the GerABKC lipoprotein family.</text>
</comment>
<reference evidence="11 12" key="1">
    <citation type="submission" date="2014-08" db="EMBL/GenBank/DDBJ databases">
        <title>Comparative genomics of the Paenibacillus odorifer group.</title>
        <authorList>
            <person name="den Bakker H.C."/>
            <person name="Tsai Y.-C."/>
            <person name="Martin N."/>
            <person name="Korlach J."/>
            <person name="Wiedmann M."/>
        </authorList>
    </citation>
    <scope>NUCLEOTIDE SEQUENCE [LARGE SCALE GENOMIC DNA]</scope>
    <source>
        <strain evidence="11 12">DSM 14472</strain>
    </source>
</reference>
<keyword evidence="7" id="KW-0449">Lipoprotein</keyword>
<feature type="domain" description="Spore germination GerAC-like C-terminal" evidence="9">
    <location>
        <begin position="227"/>
        <end position="393"/>
    </location>
</feature>
<evidence type="ECO:0000259" key="10">
    <source>
        <dbReference type="Pfam" id="PF25198"/>
    </source>
</evidence>
<dbReference type="EMBL" id="CP009286">
    <property type="protein sequence ID" value="AIQ64515.1"/>
    <property type="molecule type" value="Genomic_DNA"/>
</dbReference>
<dbReference type="Pfam" id="PF05504">
    <property type="entry name" value="Spore_GerAC"/>
    <property type="match status" value="1"/>
</dbReference>
<gene>
    <name evidence="11" type="ORF">PSTEL_16825</name>
</gene>
<evidence type="ECO:0000256" key="8">
    <source>
        <dbReference type="SAM" id="SignalP"/>
    </source>
</evidence>
<evidence type="ECO:0000256" key="1">
    <source>
        <dbReference type="ARBA" id="ARBA00004635"/>
    </source>
</evidence>
<comment type="subcellular location">
    <subcellularLocation>
        <location evidence="1">Membrane</location>
        <topology evidence="1">Lipid-anchor</topology>
    </subcellularLocation>
</comment>
<proteinExistence type="inferred from homology"/>
<dbReference type="NCBIfam" id="TIGR02887">
    <property type="entry name" value="spore_ger_x_C"/>
    <property type="match status" value="1"/>
</dbReference>
<keyword evidence="6" id="KW-0564">Palmitate</keyword>
<keyword evidence="5" id="KW-0472">Membrane</keyword>
<keyword evidence="12" id="KW-1185">Reference proteome</keyword>
<evidence type="ECO:0000256" key="6">
    <source>
        <dbReference type="ARBA" id="ARBA00023139"/>
    </source>
</evidence>
<protein>
    <submittedName>
        <fullName evidence="11">Spore gernimation protein GerC</fullName>
    </submittedName>
</protein>
<evidence type="ECO:0000256" key="4">
    <source>
        <dbReference type="ARBA" id="ARBA00022729"/>
    </source>
</evidence>
<evidence type="ECO:0000256" key="5">
    <source>
        <dbReference type="ARBA" id="ARBA00023136"/>
    </source>
</evidence>
<dbReference type="PANTHER" id="PTHR35789">
    <property type="entry name" value="SPORE GERMINATION PROTEIN B3"/>
    <property type="match status" value="1"/>
</dbReference>
<dbReference type="STRING" id="169760.PSTEL_16825"/>
<name>A0A089LWJ7_9BACL</name>
<evidence type="ECO:0000259" key="9">
    <source>
        <dbReference type="Pfam" id="PF05504"/>
    </source>
</evidence>
<dbReference type="InterPro" id="IPR038501">
    <property type="entry name" value="Spore_GerAC_C_sf"/>
</dbReference>
<dbReference type="KEGG" id="pste:PSTEL_16825"/>
<dbReference type="OrthoDB" id="2569624at2"/>
<dbReference type="RefSeq" id="WP_038696857.1">
    <property type="nucleotide sequence ID" value="NZ_CP009286.1"/>
</dbReference>
<dbReference type="AlphaFoldDB" id="A0A089LWJ7"/>
<evidence type="ECO:0000256" key="2">
    <source>
        <dbReference type="ARBA" id="ARBA00007886"/>
    </source>
</evidence>
<dbReference type="GO" id="GO:0009847">
    <property type="term" value="P:spore germination"/>
    <property type="evidence" value="ECO:0007669"/>
    <property type="project" value="InterPro"/>
</dbReference>
<keyword evidence="3" id="KW-0309">Germination</keyword>
<evidence type="ECO:0000313" key="11">
    <source>
        <dbReference type="EMBL" id="AIQ64515.1"/>
    </source>
</evidence>
<feature type="chain" id="PRO_5038806265" evidence="8">
    <location>
        <begin position="24"/>
        <end position="397"/>
    </location>
</feature>
<feature type="signal peptide" evidence="8">
    <location>
        <begin position="1"/>
        <end position="23"/>
    </location>
</feature>
<feature type="domain" description="Spore germination protein N-terminal" evidence="10">
    <location>
        <begin position="25"/>
        <end position="215"/>
    </location>
</feature>
<accession>A0A089LWJ7</accession>
<sequence length="397" mass="44468">MVRHRIIPLLLSACLLASLTGCWSSKEIEDLSMYIGLALDEGNPTPTEQKLDEQGVGYLKRNVMTATIQIVPTRSSGSAQQQTKSQQPPQFFNVTGTGDSLLEIMREFSLQLDRPVIGHHLKVIVVSNVLAQSHNMENIMDFVLRDNDIRPSCLVFLSHGPAKNTIEGAQTGDIPAFKLKGLPRGHFRTGRVMEGINLTKLDEQLSIKQSFVLQEVNENNGITVAAGAGIIKGETGRWIGSLNQTDVESIAWISNEIRGGTIKSYDWRNEPITYEIKEAKSKITSTVKGDDISFHVNIQSEGRLIENWDIDENPSASSYNDKAQKIFEKRLSDMLSSVMLKLQSTYHADVIGFRDVLKIQHPKVWKKVEDHWDDVFSRTPVTFDIKLKITDYGSSKK</sequence>
<keyword evidence="4 8" id="KW-0732">Signal</keyword>
<organism evidence="11 12">
    <name type="scientific">Paenibacillus stellifer</name>
    <dbReference type="NCBI Taxonomy" id="169760"/>
    <lineage>
        <taxon>Bacteria</taxon>
        <taxon>Bacillati</taxon>
        <taxon>Bacillota</taxon>
        <taxon>Bacilli</taxon>
        <taxon>Bacillales</taxon>
        <taxon>Paenibacillaceae</taxon>
        <taxon>Paenibacillus</taxon>
    </lineage>
</organism>
<dbReference type="InterPro" id="IPR046953">
    <property type="entry name" value="Spore_GerAC-like_C"/>
</dbReference>